<keyword evidence="3" id="KW-0378">Hydrolase</keyword>
<feature type="binding site" evidence="4">
    <location>
        <position position="155"/>
    </location>
    <ligand>
        <name>a divalent metal cation</name>
        <dbReference type="ChEBI" id="CHEBI:60240"/>
        <label>2</label>
    </ligand>
</feature>
<feature type="binding site" evidence="4">
    <location>
        <position position="130"/>
    </location>
    <ligand>
        <name>a divalent metal cation</name>
        <dbReference type="ChEBI" id="CHEBI:60240"/>
        <label>2</label>
    </ligand>
</feature>
<comment type="caution">
    <text evidence="5">The sequence shown here is derived from an EMBL/GenBank/DDBJ whole genome shotgun (WGS) entry which is preliminary data.</text>
</comment>
<dbReference type="InterPro" id="IPR015991">
    <property type="entry name" value="TatD/YcfH-like"/>
</dbReference>
<evidence type="ECO:0000313" key="5">
    <source>
        <dbReference type="EMBL" id="RPE13981.1"/>
    </source>
</evidence>
<keyword evidence="2 4" id="KW-0479">Metal-binding</keyword>
<evidence type="ECO:0000256" key="1">
    <source>
        <dbReference type="ARBA" id="ARBA00009275"/>
    </source>
</evidence>
<dbReference type="GO" id="GO:0005829">
    <property type="term" value="C:cytosol"/>
    <property type="evidence" value="ECO:0007669"/>
    <property type="project" value="TreeGrafter"/>
</dbReference>
<evidence type="ECO:0000256" key="2">
    <source>
        <dbReference type="ARBA" id="ARBA00022723"/>
    </source>
</evidence>
<feature type="binding site" evidence="4">
    <location>
        <position position="7"/>
    </location>
    <ligand>
        <name>a divalent metal cation</name>
        <dbReference type="ChEBI" id="CHEBI:60240"/>
        <label>1</label>
    </ligand>
</feature>
<dbReference type="PANTHER" id="PTHR46124">
    <property type="entry name" value="D-AMINOACYL-TRNA DEACYLASE"/>
    <property type="match status" value="1"/>
</dbReference>
<protein>
    <submittedName>
        <fullName evidence="5">TatD family deoxyribonuclease</fullName>
    </submittedName>
</protein>
<dbReference type="RefSeq" id="WP_123846494.1">
    <property type="nucleotide sequence ID" value="NZ_RPDH01000001.1"/>
</dbReference>
<name>A0A3N4Q8V2_9BACT</name>
<dbReference type="EMBL" id="RPDH01000001">
    <property type="protein sequence ID" value="RPE13981.1"/>
    <property type="molecule type" value="Genomic_DNA"/>
</dbReference>
<evidence type="ECO:0000313" key="6">
    <source>
        <dbReference type="Proteomes" id="UP000278351"/>
    </source>
</evidence>
<dbReference type="InterPro" id="IPR001130">
    <property type="entry name" value="TatD-like"/>
</dbReference>
<dbReference type="AlphaFoldDB" id="A0A3N4Q8V2"/>
<dbReference type="FunFam" id="3.20.20.140:FF:000005">
    <property type="entry name" value="TatD family hydrolase"/>
    <property type="match status" value="1"/>
</dbReference>
<dbReference type="Proteomes" id="UP000278351">
    <property type="component" value="Unassembled WGS sequence"/>
</dbReference>
<feature type="binding site" evidence="4">
    <location>
        <position position="204"/>
    </location>
    <ligand>
        <name>a divalent metal cation</name>
        <dbReference type="ChEBI" id="CHEBI:60240"/>
        <label>1</label>
    </ligand>
</feature>
<sequence>MNWIDTHAHLYSAEFDRDRPEMIDRAIRQGVNRLLLPNIDETSIPGMLQLEADYPEVCLPMMGLHPCYVGENVEEQLTIVQNWLEQRKFWAVGEIGLDFYWDKTQLDRQYLAFRRQISMALAYDLPIAIHSREATRACIDVVKELHDGHLTGVFHCFSGTREEAQEIIDMGFYLGIGGVVTFKKAGLDVLLADIDLEHIVLETDAPYLAPVPYRGKRNESAYIPLVAERIADVKNLKIEEVAAITTGNAQKLFKML</sequence>
<dbReference type="OrthoDB" id="9810005at2"/>
<organism evidence="5 6">
    <name type="scientific">Chitinophaga lutea</name>
    <dbReference type="NCBI Taxonomy" id="2488634"/>
    <lineage>
        <taxon>Bacteria</taxon>
        <taxon>Pseudomonadati</taxon>
        <taxon>Bacteroidota</taxon>
        <taxon>Chitinophagia</taxon>
        <taxon>Chitinophagales</taxon>
        <taxon>Chitinophagaceae</taxon>
        <taxon>Chitinophaga</taxon>
    </lineage>
</organism>
<comment type="similarity">
    <text evidence="1">Belongs to the metallo-dependent hydrolases superfamily. TatD-type hydrolase family.</text>
</comment>
<dbReference type="NCBIfam" id="TIGR00010">
    <property type="entry name" value="YchF/TatD family DNA exonuclease"/>
    <property type="match status" value="1"/>
</dbReference>
<dbReference type="GO" id="GO:0046872">
    <property type="term" value="F:metal ion binding"/>
    <property type="evidence" value="ECO:0007669"/>
    <property type="project" value="UniProtKB-KW"/>
</dbReference>
<evidence type="ECO:0000256" key="3">
    <source>
        <dbReference type="ARBA" id="ARBA00022801"/>
    </source>
</evidence>
<feature type="binding site" evidence="4">
    <location>
        <position position="9"/>
    </location>
    <ligand>
        <name>a divalent metal cation</name>
        <dbReference type="ChEBI" id="CHEBI:60240"/>
        <label>1</label>
    </ligand>
</feature>
<dbReference type="PANTHER" id="PTHR46124:SF4">
    <property type="entry name" value="HYDROLASE TATD"/>
    <property type="match status" value="1"/>
</dbReference>
<dbReference type="Gene3D" id="3.20.20.140">
    <property type="entry name" value="Metal-dependent hydrolases"/>
    <property type="match status" value="1"/>
</dbReference>
<dbReference type="InterPro" id="IPR018228">
    <property type="entry name" value="DNase_TatD-rel_CS"/>
</dbReference>
<dbReference type="InterPro" id="IPR032466">
    <property type="entry name" value="Metal_Hydrolase"/>
</dbReference>
<evidence type="ECO:0000256" key="4">
    <source>
        <dbReference type="PIRSR" id="PIRSR005902-1"/>
    </source>
</evidence>
<proteinExistence type="inferred from homology"/>
<gene>
    <name evidence="5" type="ORF">EGT74_10850</name>
</gene>
<dbReference type="Pfam" id="PF01026">
    <property type="entry name" value="TatD_DNase"/>
    <property type="match status" value="1"/>
</dbReference>
<accession>A0A3N4Q8V2</accession>
<dbReference type="GO" id="GO:0016788">
    <property type="term" value="F:hydrolase activity, acting on ester bonds"/>
    <property type="evidence" value="ECO:0007669"/>
    <property type="project" value="InterPro"/>
</dbReference>
<dbReference type="PIRSF" id="PIRSF005902">
    <property type="entry name" value="DNase_TatD"/>
    <property type="match status" value="1"/>
</dbReference>
<reference evidence="5 6" key="1">
    <citation type="submission" date="2018-11" db="EMBL/GenBank/DDBJ databases">
        <title>Chitinophaga lutea sp.nov., isolate from arsenic contaminated soil.</title>
        <authorList>
            <person name="Zong Y."/>
        </authorList>
    </citation>
    <scope>NUCLEOTIDE SEQUENCE [LARGE SCALE GENOMIC DNA]</scope>
    <source>
        <strain evidence="5 6">ZY74</strain>
    </source>
</reference>
<dbReference type="PROSITE" id="PS01091">
    <property type="entry name" value="TATD_3"/>
    <property type="match status" value="1"/>
</dbReference>
<dbReference type="SUPFAM" id="SSF51556">
    <property type="entry name" value="Metallo-dependent hydrolases"/>
    <property type="match status" value="1"/>
</dbReference>
<dbReference type="CDD" id="cd01310">
    <property type="entry name" value="TatD_DNAse"/>
    <property type="match status" value="1"/>
</dbReference>
<dbReference type="GO" id="GO:0004536">
    <property type="term" value="F:DNA nuclease activity"/>
    <property type="evidence" value="ECO:0007669"/>
    <property type="project" value="InterPro"/>
</dbReference>
<keyword evidence="6" id="KW-1185">Reference proteome</keyword>
<feature type="binding site" evidence="4">
    <location>
        <position position="94"/>
    </location>
    <ligand>
        <name>a divalent metal cation</name>
        <dbReference type="ChEBI" id="CHEBI:60240"/>
        <label>1</label>
    </ligand>
</feature>